<feature type="compositionally biased region" description="Polar residues" evidence="1">
    <location>
        <begin position="31"/>
        <end position="40"/>
    </location>
</feature>
<feature type="compositionally biased region" description="Low complexity" evidence="1">
    <location>
        <begin position="48"/>
        <end position="68"/>
    </location>
</feature>
<evidence type="ECO:0000313" key="3">
    <source>
        <dbReference type="Proteomes" id="UP001370490"/>
    </source>
</evidence>
<proteinExistence type="predicted"/>
<protein>
    <submittedName>
        <fullName evidence="2">Uncharacterized protein</fullName>
    </submittedName>
</protein>
<feature type="region of interest" description="Disordered" evidence="1">
    <location>
        <begin position="8"/>
        <end position="71"/>
    </location>
</feature>
<dbReference type="PANTHER" id="PTHR33264">
    <property type="entry name" value="EXPRESSED PROTEIN"/>
    <property type="match status" value="1"/>
</dbReference>
<reference evidence="2 3" key="1">
    <citation type="submission" date="2023-12" db="EMBL/GenBank/DDBJ databases">
        <title>A high-quality genome assembly for Dillenia turbinata (Dilleniales).</title>
        <authorList>
            <person name="Chanderbali A."/>
        </authorList>
    </citation>
    <scope>NUCLEOTIDE SEQUENCE [LARGE SCALE GENOMIC DNA]</scope>
    <source>
        <strain evidence="2">LSX21</strain>
        <tissue evidence="2">Leaf</tissue>
    </source>
</reference>
<dbReference type="AlphaFoldDB" id="A0AAN8ZRH8"/>
<accession>A0AAN8ZRH8</accession>
<dbReference type="EMBL" id="JBAMMX010000003">
    <property type="protein sequence ID" value="KAK6944148.1"/>
    <property type="molecule type" value="Genomic_DNA"/>
</dbReference>
<comment type="caution">
    <text evidence="2">The sequence shown here is derived from an EMBL/GenBank/DDBJ whole genome shotgun (WGS) entry which is preliminary data.</text>
</comment>
<organism evidence="2 3">
    <name type="scientific">Dillenia turbinata</name>
    <dbReference type="NCBI Taxonomy" id="194707"/>
    <lineage>
        <taxon>Eukaryota</taxon>
        <taxon>Viridiplantae</taxon>
        <taxon>Streptophyta</taxon>
        <taxon>Embryophyta</taxon>
        <taxon>Tracheophyta</taxon>
        <taxon>Spermatophyta</taxon>
        <taxon>Magnoliopsida</taxon>
        <taxon>eudicotyledons</taxon>
        <taxon>Gunneridae</taxon>
        <taxon>Pentapetalae</taxon>
        <taxon>Dilleniales</taxon>
        <taxon>Dilleniaceae</taxon>
        <taxon>Dillenia</taxon>
    </lineage>
</organism>
<keyword evidence="3" id="KW-1185">Reference proteome</keyword>
<dbReference type="Proteomes" id="UP001370490">
    <property type="component" value="Unassembled WGS sequence"/>
</dbReference>
<dbReference type="PANTHER" id="PTHR33264:SF64">
    <property type="entry name" value="TRANSMEMBRANE PROTEIN"/>
    <property type="match status" value="1"/>
</dbReference>
<gene>
    <name evidence="2" type="ORF">RJ641_025250</name>
</gene>
<feature type="compositionally biased region" description="Low complexity" evidence="1">
    <location>
        <begin position="13"/>
        <end position="23"/>
    </location>
</feature>
<evidence type="ECO:0000313" key="2">
    <source>
        <dbReference type="EMBL" id="KAK6944148.1"/>
    </source>
</evidence>
<name>A0AAN8ZRH8_9MAGN</name>
<sequence length="206" mass="22883">MSDAEIILRPCRRQPLLSPQSPSGSVRPRFRTSQLSSPSGSIRLRLVPSPSTTSSSLSPFPSSGSIRSAAAPPSSTRRLAEVAGGTVAECAAVCCCFPFALLHFLFLAVYKLPAGFCRKALRKRRRRKLIKKGLLPPKRRKCECGCDETELQIHPIRSIGDLLASAEKSPTLSFQSDKAVIDLEKEMWERFYNTGFWRSSSQRERI</sequence>
<evidence type="ECO:0000256" key="1">
    <source>
        <dbReference type="SAM" id="MobiDB-lite"/>
    </source>
</evidence>